<keyword evidence="1" id="KW-0812">Transmembrane</keyword>
<proteinExistence type="predicted"/>
<gene>
    <name evidence="3" type="ORF">HDK90DRAFT_283449</name>
</gene>
<name>A0ABR1YN80_9PEZI</name>
<keyword evidence="1" id="KW-0472">Membrane</keyword>
<evidence type="ECO:0000313" key="4">
    <source>
        <dbReference type="Proteomes" id="UP001492380"/>
    </source>
</evidence>
<accession>A0ABR1YN80</accession>
<evidence type="ECO:0000256" key="2">
    <source>
        <dbReference type="SAM" id="SignalP"/>
    </source>
</evidence>
<comment type="caution">
    <text evidence="3">The sequence shown here is derived from an EMBL/GenBank/DDBJ whole genome shotgun (WGS) entry which is preliminary data.</text>
</comment>
<evidence type="ECO:0000313" key="3">
    <source>
        <dbReference type="EMBL" id="KAK8233900.1"/>
    </source>
</evidence>
<keyword evidence="1" id="KW-1133">Transmembrane helix</keyword>
<feature type="signal peptide" evidence="2">
    <location>
        <begin position="1"/>
        <end position="15"/>
    </location>
</feature>
<feature type="transmembrane region" description="Helical" evidence="1">
    <location>
        <begin position="25"/>
        <end position="47"/>
    </location>
</feature>
<keyword evidence="2" id="KW-0732">Signal</keyword>
<dbReference type="EMBL" id="JBBWRZ010000006">
    <property type="protein sequence ID" value="KAK8233900.1"/>
    <property type="molecule type" value="Genomic_DNA"/>
</dbReference>
<keyword evidence="4" id="KW-1185">Reference proteome</keyword>
<reference evidence="3 4" key="1">
    <citation type="submission" date="2024-04" db="EMBL/GenBank/DDBJ databases">
        <title>Phyllosticta paracitricarpa is synonymous to the EU quarantine fungus P. citricarpa based on phylogenomic analyses.</title>
        <authorList>
            <consortium name="Lawrence Berkeley National Laboratory"/>
            <person name="Van Ingen-Buijs V.A."/>
            <person name="Van Westerhoven A.C."/>
            <person name="Haridas S."/>
            <person name="Skiadas P."/>
            <person name="Martin F."/>
            <person name="Groenewald J.Z."/>
            <person name="Crous P.W."/>
            <person name="Seidl M.F."/>
        </authorList>
    </citation>
    <scope>NUCLEOTIDE SEQUENCE [LARGE SCALE GENOMIC DNA]</scope>
    <source>
        <strain evidence="3 4">CBS 123374</strain>
    </source>
</reference>
<sequence>MIAFLALLLASSVLAGPAFVPSHSNYFLNATDLLLGSVVLFWLHYVYVNFVKNHCYEDYDRHQLPHCCNGSQCEFHLGATFWAESTYARRRGSTRLSLQT</sequence>
<organism evidence="3 4">
    <name type="scientific">Phyllosticta capitalensis</name>
    <dbReference type="NCBI Taxonomy" id="121624"/>
    <lineage>
        <taxon>Eukaryota</taxon>
        <taxon>Fungi</taxon>
        <taxon>Dikarya</taxon>
        <taxon>Ascomycota</taxon>
        <taxon>Pezizomycotina</taxon>
        <taxon>Dothideomycetes</taxon>
        <taxon>Dothideomycetes incertae sedis</taxon>
        <taxon>Botryosphaeriales</taxon>
        <taxon>Phyllostictaceae</taxon>
        <taxon>Phyllosticta</taxon>
    </lineage>
</organism>
<dbReference type="Proteomes" id="UP001492380">
    <property type="component" value="Unassembled WGS sequence"/>
</dbReference>
<evidence type="ECO:0000256" key="1">
    <source>
        <dbReference type="SAM" id="Phobius"/>
    </source>
</evidence>
<feature type="chain" id="PRO_5046027035" evidence="2">
    <location>
        <begin position="16"/>
        <end position="100"/>
    </location>
</feature>
<protein>
    <submittedName>
        <fullName evidence="3">Uncharacterized protein</fullName>
    </submittedName>
</protein>